<comment type="similarity">
    <text evidence="2">Belongs to the NiCoT transporter (TC 2.A.52) family.</text>
</comment>
<dbReference type="InterPro" id="IPR004688">
    <property type="entry name" value="Ni/Co_transpt"/>
</dbReference>
<name>A0A163LAV8_DIDRA</name>
<feature type="transmembrane region" description="Helical" evidence="9">
    <location>
        <begin position="304"/>
        <end position="325"/>
    </location>
</feature>
<evidence type="ECO:0000256" key="9">
    <source>
        <dbReference type="SAM" id="Phobius"/>
    </source>
</evidence>
<evidence type="ECO:0000256" key="4">
    <source>
        <dbReference type="ARBA" id="ARBA00022596"/>
    </source>
</evidence>
<dbReference type="GO" id="GO:0005886">
    <property type="term" value="C:plasma membrane"/>
    <property type="evidence" value="ECO:0007669"/>
    <property type="project" value="InterPro"/>
</dbReference>
<evidence type="ECO:0000256" key="1">
    <source>
        <dbReference type="ARBA" id="ARBA00004127"/>
    </source>
</evidence>
<keyword evidence="7 9" id="KW-0472">Membrane</keyword>
<feature type="transmembrane region" description="Helical" evidence="9">
    <location>
        <begin position="74"/>
        <end position="97"/>
    </location>
</feature>
<evidence type="ECO:0000256" key="7">
    <source>
        <dbReference type="ARBA" id="ARBA00023136"/>
    </source>
</evidence>
<reference evidence="10 11" key="1">
    <citation type="journal article" date="2016" name="Sci. Rep.">
        <title>Draft genome sequencing and secretome analysis of fungal phytopathogen Ascochyta rabiei provides insight into the necrotrophic effector repertoire.</title>
        <authorList>
            <person name="Verma S."/>
            <person name="Gazara R.K."/>
            <person name="Nizam S."/>
            <person name="Parween S."/>
            <person name="Chattopadhyay D."/>
            <person name="Verma P.K."/>
        </authorList>
    </citation>
    <scope>NUCLEOTIDE SEQUENCE [LARGE SCALE GENOMIC DNA]</scope>
    <source>
        <strain evidence="10 11">ArDII</strain>
    </source>
</reference>
<feature type="transmembrane region" description="Helical" evidence="9">
    <location>
        <begin position="186"/>
        <end position="212"/>
    </location>
</feature>
<dbReference type="STRING" id="5454.A0A163LAV8"/>
<proteinExistence type="inferred from homology"/>
<feature type="region of interest" description="Disordered" evidence="8">
    <location>
        <begin position="501"/>
        <end position="523"/>
    </location>
</feature>
<evidence type="ECO:0000256" key="2">
    <source>
        <dbReference type="ARBA" id="ARBA00010892"/>
    </source>
</evidence>
<sequence length="558" mass="60188">MTVTVVALNVVGWAVLLGLVVPGHYTIEGSVFGVGLGVTAYTLGMRHAFDADHIAAIDNTTRKLVADGKKPMSVGFWFSLGHSTIVFVLVALLALGVRQLATSLSDDNSDLEKWTGLFGTTISGTFLILIGILNLVSLIGIHRVYTKYKAGTFDEEQLEKELDSRGALNKILGPVMKMVRKPWHMYPVGLLFGLGFDTVTEVGLLVIAGGAAATGLPWYSILVLPILFCAGMSLFDSIDGSFMNFAYGWAFAQPVRKIYYNMVITGLSVAVALLIGTQEIISIFTDKLDIHDGFIGAIGNLDLGAMGFIIVGLFVATWLIALLVWRYGRIEERWQAQSGAAVARRATADEAIAPRKYGTHLFQGVLLTMALRESLFEIFTSARREIADQVGPAERLDAPWRRKDISAAISEGQIQVGRHHNRCQRYRADLECTSKQGRHGSQYNPILLSSTFMAGCGSGDGEAAEGPGIAVAAETKQVPDRVTVHRPGLIDTSISPFDVPAWPGPHPSEFLEPNPPSGESGEIAGDQAAATYAASLDNPDALWNVGGTVEWLVVEPFP</sequence>
<dbReference type="AlphaFoldDB" id="A0A163LAV8"/>
<keyword evidence="5 9" id="KW-0812">Transmembrane</keyword>
<evidence type="ECO:0000313" key="10">
    <source>
        <dbReference type="EMBL" id="KZM27629.1"/>
    </source>
</evidence>
<dbReference type="GO" id="GO:0012505">
    <property type="term" value="C:endomembrane system"/>
    <property type="evidence" value="ECO:0007669"/>
    <property type="project" value="UniProtKB-SubCell"/>
</dbReference>
<dbReference type="Proteomes" id="UP000076837">
    <property type="component" value="Unassembled WGS sequence"/>
</dbReference>
<dbReference type="GO" id="GO:0015099">
    <property type="term" value="F:nickel cation transmembrane transporter activity"/>
    <property type="evidence" value="ECO:0007669"/>
    <property type="project" value="InterPro"/>
</dbReference>
<accession>A0A163LAV8</accession>
<dbReference type="EMBL" id="JYNV01000060">
    <property type="protein sequence ID" value="KZM27629.1"/>
    <property type="molecule type" value="Genomic_DNA"/>
</dbReference>
<evidence type="ECO:0000256" key="6">
    <source>
        <dbReference type="ARBA" id="ARBA00022989"/>
    </source>
</evidence>
<keyword evidence="6 9" id="KW-1133">Transmembrane helix</keyword>
<keyword evidence="4" id="KW-0533">Nickel</keyword>
<comment type="caution">
    <text evidence="10">The sequence shown here is derived from an EMBL/GenBank/DDBJ whole genome shotgun (WGS) entry which is preliminary data.</text>
</comment>
<feature type="transmembrane region" description="Helical" evidence="9">
    <location>
        <begin position="6"/>
        <end position="27"/>
    </location>
</feature>
<dbReference type="PANTHER" id="PTHR31611:SF0">
    <property type="entry name" value="HIGH-AFFINITY NICKEL TRANSPORT PROTEIN NIC1"/>
    <property type="match status" value="1"/>
</dbReference>
<evidence type="ECO:0000256" key="8">
    <source>
        <dbReference type="SAM" id="MobiDB-lite"/>
    </source>
</evidence>
<feature type="transmembrane region" description="Helical" evidence="9">
    <location>
        <begin position="117"/>
        <end position="141"/>
    </location>
</feature>
<dbReference type="PANTHER" id="PTHR31611">
    <property type="entry name" value="HIGH-AFFINITY NICKEL TRANSPORT PROTEIN NIC1"/>
    <property type="match status" value="1"/>
</dbReference>
<feature type="transmembrane region" description="Helical" evidence="9">
    <location>
        <begin position="218"/>
        <end position="238"/>
    </location>
</feature>
<dbReference type="NCBIfam" id="TIGR00802">
    <property type="entry name" value="nico"/>
    <property type="match status" value="1"/>
</dbReference>
<gene>
    <name evidence="10" type="ORF">ST47_g1287</name>
</gene>
<protein>
    <recommendedName>
        <fullName evidence="12">Nickel/cobalt efflux system</fullName>
    </recommendedName>
</protein>
<evidence type="ECO:0000256" key="3">
    <source>
        <dbReference type="ARBA" id="ARBA00022448"/>
    </source>
</evidence>
<evidence type="ECO:0008006" key="12">
    <source>
        <dbReference type="Google" id="ProtNLM"/>
    </source>
</evidence>
<keyword evidence="3" id="KW-0813">Transport</keyword>
<comment type="subcellular location">
    <subcellularLocation>
        <location evidence="1">Endomembrane system</location>
        <topology evidence="1">Multi-pass membrane protein</topology>
    </subcellularLocation>
</comment>
<evidence type="ECO:0000313" key="11">
    <source>
        <dbReference type="Proteomes" id="UP000076837"/>
    </source>
</evidence>
<organism evidence="10 11">
    <name type="scientific">Didymella rabiei</name>
    <name type="common">Chickpea ascochyta blight fungus</name>
    <name type="synonym">Mycosphaerella rabiei</name>
    <dbReference type="NCBI Taxonomy" id="5454"/>
    <lineage>
        <taxon>Eukaryota</taxon>
        <taxon>Fungi</taxon>
        <taxon>Dikarya</taxon>
        <taxon>Ascomycota</taxon>
        <taxon>Pezizomycotina</taxon>
        <taxon>Dothideomycetes</taxon>
        <taxon>Pleosporomycetidae</taxon>
        <taxon>Pleosporales</taxon>
        <taxon>Pleosporineae</taxon>
        <taxon>Didymellaceae</taxon>
        <taxon>Ascochyta</taxon>
    </lineage>
</organism>
<feature type="transmembrane region" description="Helical" evidence="9">
    <location>
        <begin position="258"/>
        <end position="284"/>
    </location>
</feature>
<evidence type="ECO:0000256" key="5">
    <source>
        <dbReference type="ARBA" id="ARBA00022692"/>
    </source>
</evidence>
<dbReference type="InterPro" id="IPR011541">
    <property type="entry name" value="Ni/Co_transpt_high_affinity"/>
</dbReference>
<keyword evidence="11" id="KW-1185">Reference proteome</keyword>
<dbReference type="Pfam" id="PF03824">
    <property type="entry name" value="NicO"/>
    <property type="match status" value="1"/>
</dbReference>